<reference evidence="10 11" key="1">
    <citation type="submission" date="2019-05" db="EMBL/GenBank/DDBJ databases">
        <title>Another draft genome of Portunus trituberculatus and its Hox gene families provides insights of decapod evolution.</title>
        <authorList>
            <person name="Jeong J.-H."/>
            <person name="Song I."/>
            <person name="Kim S."/>
            <person name="Choi T."/>
            <person name="Kim D."/>
            <person name="Ryu S."/>
            <person name="Kim W."/>
        </authorList>
    </citation>
    <scope>NUCLEOTIDE SEQUENCE [LARGE SCALE GENOMIC DNA]</scope>
    <source>
        <tissue evidence="10">Muscle</tissue>
    </source>
</reference>
<feature type="compositionally biased region" description="Acidic residues" evidence="7">
    <location>
        <begin position="179"/>
        <end position="195"/>
    </location>
</feature>
<sequence length="346" mass="39806">MENVISNDFSLFRFLNIPVEFSVGAKRQKKEEEQQRKEEEKKLKEEEKRVKEEEKRVKEEEKRVKEEEKRMKEEEKQKQEDKLKHRFASFFLAKKRDVEDEEERDTAGIFKQFRVKEDMQLAPLHRNTLTSDQHEALGEVMMGAQGGQGKLPLTYLALLKAGGHKVRSSARTWPPSTANDDDDDDIEIVDDDDDTTTTATATAPPQKGCPAPPGLRGCGAGRAKLLSFCENRRPAYWGTWSKAGQCVRARRPFLKEPTLDYEYDSNDDWEEEEAGESLSDSEGEEKEEEDNYEVDNDFFVPHGYLSDDEGKEEEEEKNCVKSGDGEGLGFMLVWPCLHIYTYSILL</sequence>
<organism evidence="10 11">
    <name type="scientific">Portunus trituberculatus</name>
    <name type="common">Swimming crab</name>
    <name type="synonym">Neptunus trituberculatus</name>
    <dbReference type="NCBI Taxonomy" id="210409"/>
    <lineage>
        <taxon>Eukaryota</taxon>
        <taxon>Metazoa</taxon>
        <taxon>Ecdysozoa</taxon>
        <taxon>Arthropoda</taxon>
        <taxon>Crustacea</taxon>
        <taxon>Multicrustacea</taxon>
        <taxon>Malacostraca</taxon>
        <taxon>Eumalacostraca</taxon>
        <taxon>Eucarida</taxon>
        <taxon>Decapoda</taxon>
        <taxon>Pleocyemata</taxon>
        <taxon>Brachyura</taxon>
        <taxon>Eubrachyura</taxon>
        <taxon>Portunoidea</taxon>
        <taxon>Portunidae</taxon>
        <taxon>Portuninae</taxon>
        <taxon>Portunus</taxon>
    </lineage>
</organism>
<name>A0A5B7EDK0_PORTR</name>
<dbReference type="PANTHER" id="PTHR15272:SF0">
    <property type="entry name" value="CHROMATIN ASSEMBLY FACTOR 1 SUBUNIT A"/>
    <property type="match status" value="1"/>
</dbReference>
<feature type="region of interest" description="Disordered" evidence="7">
    <location>
        <begin position="167"/>
        <end position="212"/>
    </location>
</feature>
<keyword evidence="5" id="KW-0234">DNA repair</keyword>
<feature type="region of interest" description="Disordered" evidence="7">
    <location>
        <begin position="25"/>
        <end position="79"/>
    </location>
</feature>
<feature type="compositionally biased region" description="Acidic residues" evidence="7">
    <location>
        <begin position="306"/>
        <end position="316"/>
    </location>
</feature>
<evidence type="ECO:0000256" key="1">
    <source>
        <dbReference type="ARBA" id="ARBA00004123"/>
    </source>
</evidence>
<keyword evidence="4" id="KW-0143">Chaperone</keyword>
<keyword evidence="11" id="KW-1185">Reference proteome</keyword>
<keyword evidence="3" id="KW-0227">DNA damage</keyword>
<evidence type="ECO:0000256" key="5">
    <source>
        <dbReference type="ARBA" id="ARBA00023204"/>
    </source>
</evidence>
<dbReference type="OrthoDB" id="79480at2759"/>
<dbReference type="GO" id="GO:0033186">
    <property type="term" value="C:CAF-1 complex"/>
    <property type="evidence" value="ECO:0007669"/>
    <property type="project" value="TreeGrafter"/>
</dbReference>
<dbReference type="GO" id="GO:0006260">
    <property type="term" value="P:DNA replication"/>
    <property type="evidence" value="ECO:0007669"/>
    <property type="project" value="UniProtKB-KW"/>
</dbReference>
<dbReference type="Pfam" id="PF12253">
    <property type="entry name" value="CAF1A_dimeriz"/>
    <property type="match status" value="1"/>
</dbReference>
<dbReference type="PANTHER" id="PTHR15272">
    <property type="entry name" value="CHROMATIN ASSEMBLY FACTOR 1 SUBUNIT A CAF-1 SUBUNIT A"/>
    <property type="match status" value="1"/>
</dbReference>
<evidence type="ECO:0000256" key="6">
    <source>
        <dbReference type="ARBA" id="ARBA00023242"/>
    </source>
</evidence>
<dbReference type="GO" id="GO:0005634">
    <property type="term" value="C:nucleus"/>
    <property type="evidence" value="ECO:0007669"/>
    <property type="project" value="UniProtKB-SubCell"/>
</dbReference>
<evidence type="ECO:0000256" key="3">
    <source>
        <dbReference type="ARBA" id="ARBA00022763"/>
    </source>
</evidence>
<dbReference type="GO" id="GO:0006334">
    <property type="term" value="P:nucleosome assembly"/>
    <property type="evidence" value="ECO:0007669"/>
    <property type="project" value="TreeGrafter"/>
</dbReference>
<dbReference type="Proteomes" id="UP000324222">
    <property type="component" value="Unassembled WGS sequence"/>
</dbReference>
<feature type="domain" description="Chromatin assembly factor 1 subunit A dimerization" evidence="9">
    <location>
        <begin position="224"/>
        <end position="292"/>
    </location>
</feature>
<accession>A0A5B7EDK0</accession>
<evidence type="ECO:0000313" key="11">
    <source>
        <dbReference type="Proteomes" id="UP000324222"/>
    </source>
</evidence>
<comment type="caution">
    <text evidence="10">The sequence shown here is derived from an EMBL/GenBank/DDBJ whole genome shotgun (WGS) entry which is preliminary data.</text>
</comment>
<keyword evidence="6" id="KW-0539">Nucleus</keyword>
<evidence type="ECO:0000259" key="8">
    <source>
        <dbReference type="Pfam" id="PF11600"/>
    </source>
</evidence>
<dbReference type="Pfam" id="PF11600">
    <property type="entry name" value="CAF1A_acidic"/>
    <property type="match status" value="1"/>
</dbReference>
<gene>
    <name evidence="10" type="primary">CHAF1A</name>
    <name evidence="10" type="ORF">E2C01_024134</name>
</gene>
<dbReference type="GO" id="GO:0006281">
    <property type="term" value="P:DNA repair"/>
    <property type="evidence" value="ECO:0007669"/>
    <property type="project" value="UniProtKB-KW"/>
</dbReference>
<evidence type="ECO:0000259" key="9">
    <source>
        <dbReference type="Pfam" id="PF12253"/>
    </source>
</evidence>
<feature type="compositionally biased region" description="Acidic residues" evidence="7">
    <location>
        <begin position="260"/>
        <end position="296"/>
    </location>
</feature>
<proteinExistence type="predicted"/>
<feature type="domain" description="Chromatin assembly factor 1 p150 subunit acidic region" evidence="8">
    <location>
        <begin position="26"/>
        <end position="120"/>
    </location>
</feature>
<evidence type="ECO:0000256" key="4">
    <source>
        <dbReference type="ARBA" id="ARBA00023186"/>
    </source>
</evidence>
<evidence type="ECO:0000256" key="2">
    <source>
        <dbReference type="ARBA" id="ARBA00022705"/>
    </source>
</evidence>
<feature type="compositionally biased region" description="Basic and acidic residues" evidence="7">
    <location>
        <begin position="29"/>
        <end position="79"/>
    </location>
</feature>
<dbReference type="InterPro" id="IPR022043">
    <property type="entry name" value="CAF1A_DD"/>
</dbReference>
<protein>
    <submittedName>
        <fullName evidence="10">Chromatin assembly factor 1 subunit A</fullName>
    </submittedName>
</protein>
<evidence type="ECO:0000256" key="7">
    <source>
        <dbReference type="SAM" id="MobiDB-lite"/>
    </source>
</evidence>
<dbReference type="InterPro" id="IPR021644">
    <property type="entry name" value="CAF-1_p150_acidic"/>
</dbReference>
<feature type="region of interest" description="Disordered" evidence="7">
    <location>
        <begin position="260"/>
        <end position="324"/>
    </location>
</feature>
<keyword evidence="2" id="KW-0235">DNA replication</keyword>
<comment type="subcellular location">
    <subcellularLocation>
        <location evidence="1">Nucleus</location>
    </subcellularLocation>
</comment>
<evidence type="ECO:0000313" key="10">
    <source>
        <dbReference type="EMBL" id="MPC30864.1"/>
    </source>
</evidence>
<dbReference type="EMBL" id="VSRR010002330">
    <property type="protein sequence ID" value="MPC30864.1"/>
    <property type="molecule type" value="Genomic_DNA"/>
</dbReference>
<dbReference type="AlphaFoldDB" id="A0A5B7EDK0"/>